<evidence type="ECO:0000256" key="2">
    <source>
        <dbReference type="ARBA" id="ARBA00007362"/>
    </source>
</evidence>
<reference evidence="8 9" key="1">
    <citation type="submission" date="2013-07" db="EMBL/GenBank/DDBJ databases">
        <title>Completed genome of Sphingomonas sanxanigenens NX02.</title>
        <authorList>
            <person name="Ma T."/>
            <person name="Huang H."/>
            <person name="Wu M."/>
            <person name="Li X."/>
            <person name="Li G."/>
        </authorList>
    </citation>
    <scope>NUCLEOTIDE SEQUENCE [LARGE SCALE GENOMIC DNA]</scope>
    <source>
        <strain evidence="8 9">NX02</strain>
    </source>
</reference>
<feature type="domain" description="EamA" evidence="7">
    <location>
        <begin position="153"/>
        <end position="282"/>
    </location>
</feature>
<feature type="transmembrane region" description="Helical" evidence="6">
    <location>
        <begin position="182"/>
        <end position="204"/>
    </location>
</feature>
<keyword evidence="5 6" id="KW-0472">Membrane</keyword>
<keyword evidence="9" id="KW-1185">Reference proteome</keyword>
<dbReference type="PANTHER" id="PTHR32322">
    <property type="entry name" value="INNER MEMBRANE TRANSPORTER"/>
    <property type="match status" value="1"/>
</dbReference>
<comment type="subcellular location">
    <subcellularLocation>
        <location evidence="1">Membrane</location>
        <topology evidence="1">Multi-pass membrane protein</topology>
    </subcellularLocation>
</comment>
<dbReference type="SUPFAM" id="SSF103481">
    <property type="entry name" value="Multidrug resistance efflux transporter EmrE"/>
    <property type="match status" value="2"/>
</dbReference>
<evidence type="ECO:0000256" key="3">
    <source>
        <dbReference type="ARBA" id="ARBA00022692"/>
    </source>
</evidence>
<feature type="transmembrane region" description="Helical" evidence="6">
    <location>
        <begin position="99"/>
        <end position="116"/>
    </location>
</feature>
<dbReference type="HOGENOM" id="CLU_056500_0_1_5"/>
<gene>
    <name evidence="8" type="ORF">NX02_20920</name>
</gene>
<keyword evidence="4 6" id="KW-1133">Transmembrane helix</keyword>
<evidence type="ECO:0000313" key="9">
    <source>
        <dbReference type="Proteomes" id="UP000018851"/>
    </source>
</evidence>
<comment type="similarity">
    <text evidence="2">Belongs to the EamA transporter family.</text>
</comment>
<feature type="transmembrane region" description="Helical" evidence="6">
    <location>
        <begin position="41"/>
        <end position="60"/>
    </location>
</feature>
<evidence type="ECO:0000259" key="7">
    <source>
        <dbReference type="Pfam" id="PF00892"/>
    </source>
</evidence>
<sequence>MDQHKHDQRRGMILGLLGVLVFSGSMPATRAAVAAFDPAFLTAARALIAAAAGAVPILLLRSRPAREDIRSLALVSLCVVLAFPLLSAMALTHISSPRAILFTGLLPVVTATWSVLRGGERPRAGFWLFAFAGAALLIGYALLNGAATGSGMLGDALMLASIILCGLGYAEGAVLTRRMGGWQVICWALLLAAPAMALLAWWLWPATLTHVAPSAWLGLAYVSLFSMLIGFVFWYRGLALGGAAAVGQLQLLQPIMGFAVSAVLLGEQIGWPIVAAALCLLLCVGGARRFA</sequence>
<dbReference type="AlphaFoldDB" id="W0AJI0"/>
<evidence type="ECO:0000256" key="5">
    <source>
        <dbReference type="ARBA" id="ARBA00023136"/>
    </source>
</evidence>
<dbReference type="InterPro" id="IPR050638">
    <property type="entry name" value="AA-Vitamin_Transporters"/>
</dbReference>
<dbReference type="PANTHER" id="PTHR32322:SF2">
    <property type="entry name" value="EAMA DOMAIN-CONTAINING PROTEIN"/>
    <property type="match status" value="1"/>
</dbReference>
<keyword evidence="3 6" id="KW-0812">Transmembrane</keyword>
<organism evidence="8 9">
    <name type="scientific">Sphingomonas sanxanigenens DSM 19645 = NX02</name>
    <dbReference type="NCBI Taxonomy" id="1123269"/>
    <lineage>
        <taxon>Bacteria</taxon>
        <taxon>Pseudomonadati</taxon>
        <taxon>Pseudomonadota</taxon>
        <taxon>Alphaproteobacteria</taxon>
        <taxon>Sphingomonadales</taxon>
        <taxon>Sphingomonadaceae</taxon>
        <taxon>Sphingomonas</taxon>
    </lineage>
</organism>
<feature type="transmembrane region" description="Helical" evidence="6">
    <location>
        <begin position="242"/>
        <end position="263"/>
    </location>
</feature>
<feature type="transmembrane region" description="Helical" evidence="6">
    <location>
        <begin position="125"/>
        <end position="143"/>
    </location>
</feature>
<feature type="transmembrane region" description="Helical" evidence="6">
    <location>
        <begin position="216"/>
        <end position="235"/>
    </location>
</feature>
<evidence type="ECO:0000256" key="4">
    <source>
        <dbReference type="ARBA" id="ARBA00022989"/>
    </source>
</evidence>
<dbReference type="eggNOG" id="COG0697">
    <property type="taxonomic scope" value="Bacteria"/>
</dbReference>
<feature type="transmembrane region" description="Helical" evidence="6">
    <location>
        <begin position="72"/>
        <end position="93"/>
    </location>
</feature>
<accession>W0AJI0</accession>
<proteinExistence type="inferred from homology"/>
<feature type="transmembrane region" description="Helical" evidence="6">
    <location>
        <begin position="269"/>
        <end position="287"/>
    </location>
</feature>
<evidence type="ECO:0000256" key="1">
    <source>
        <dbReference type="ARBA" id="ARBA00004141"/>
    </source>
</evidence>
<evidence type="ECO:0000313" key="8">
    <source>
        <dbReference type="EMBL" id="AHE55825.1"/>
    </source>
</evidence>
<feature type="transmembrane region" description="Helical" evidence="6">
    <location>
        <begin position="149"/>
        <end position="170"/>
    </location>
</feature>
<protein>
    <recommendedName>
        <fullName evidence="7">EamA domain-containing protein</fullName>
    </recommendedName>
</protein>
<evidence type="ECO:0000256" key="6">
    <source>
        <dbReference type="SAM" id="Phobius"/>
    </source>
</evidence>
<dbReference type="GO" id="GO:0016020">
    <property type="term" value="C:membrane"/>
    <property type="evidence" value="ECO:0007669"/>
    <property type="project" value="UniProtKB-SubCell"/>
</dbReference>
<dbReference type="InterPro" id="IPR000620">
    <property type="entry name" value="EamA_dom"/>
</dbReference>
<dbReference type="Proteomes" id="UP000018851">
    <property type="component" value="Chromosome"/>
</dbReference>
<dbReference type="PATRIC" id="fig|1123269.5.peg.4093"/>
<name>W0AJI0_9SPHN</name>
<dbReference type="KEGG" id="ssan:NX02_20920"/>
<dbReference type="InterPro" id="IPR037185">
    <property type="entry name" value="EmrE-like"/>
</dbReference>
<dbReference type="EMBL" id="CP006644">
    <property type="protein sequence ID" value="AHE55825.1"/>
    <property type="molecule type" value="Genomic_DNA"/>
</dbReference>
<feature type="domain" description="EamA" evidence="7">
    <location>
        <begin position="10"/>
        <end position="133"/>
    </location>
</feature>
<dbReference type="Pfam" id="PF00892">
    <property type="entry name" value="EamA"/>
    <property type="match status" value="2"/>
</dbReference>
<dbReference type="STRING" id="1123269.NX02_20920"/>
<dbReference type="OrthoDB" id="9784288at2"/>